<gene>
    <name evidence="1" type="ORF">IFR04_008266</name>
</gene>
<dbReference type="AlphaFoldDB" id="A0A8H7W648"/>
<accession>A0A8H7W648</accession>
<keyword evidence="2" id="KW-1185">Reference proteome</keyword>
<evidence type="ECO:0000313" key="2">
    <source>
        <dbReference type="Proteomes" id="UP000664132"/>
    </source>
</evidence>
<evidence type="ECO:0000313" key="1">
    <source>
        <dbReference type="EMBL" id="KAG4418555.1"/>
    </source>
</evidence>
<evidence type="ECO:0008006" key="3">
    <source>
        <dbReference type="Google" id="ProtNLM"/>
    </source>
</evidence>
<protein>
    <recommendedName>
        <fullName evidence="3">Transcription factor domain-containing protein</fullName>
    </recommendedName>
</protein>
<dbReference type="OrthoDB" id="5423818at2759"/>
<proteinExistence type="predicted"/>
<comment type="caution">
    <text evidence="1">The sequence shown here is derived from an EMBL/GenBank/DDBJ whole genome shotgun (WGS) entry which is preliminary data.</text>
</comment>
<sequence length="196" mass="22125">MDSAQALTIYLIMTASAGEPVLTQYPNNPITLLYTLGALFGELNINQPGFSASTENGRPSWQDWIFAESKLRTAAMYFMFAMCFDVQFGIPCDRPEDYAFDDVDLPARKALWEASDEVTWEREMDLVGEKRDKDGDNEGGIEEVRLKYGDLVGHNKRLCEGEGQDGLYEGLGRRIEKWQRRADEFGILVSLCGTMI</sequence>
<reference evidence="1" key="1">
    <citation type="submission" date="2021-02" db="EMBL/GenBank/DDBJ databases">
        <title>Genome sequence Cadophora malorum strain M34.</title>
        <authorList>
            <person name="Stefanovic E."/>
            <person name="Vu D."/>
            <person name="Scully C."/>
            <person name="Dijksterhuis J."/>
            <person name="Roader J."/>
            <person name="Houbraken J."/>
        </authorList>
    </citation>
    <scope>NUCLEOTIDE SEQUENCE</scope>
    <source>
        <strain evidence="1">M34</strain>
    </source>
</reference>
<dbReference type="Proteomes" id="UP000664132">
    <property type="component" value="Unassembled WGS sequence"/>
</dbReference>
<name>A0A8H7W648_9HELO</name>
<organism evidence="1 2">
    <name type="scientific">Cadophora malorum</name>
    <dbReference type="NCBI Taxonomy" id="108018"/>
    <lineage>
        <taxon>Eukaryota</taxon>
        <taxon>Fungi</taxon>
        <taxon>Dikarya</taxon>
        <taxon>Ascomycota</taxon>
        <taxon>Pezizomycotina</taxon>
        <taxon>Leotiomycetes</taxon>
        <taxon>Helotiales</taxon>
        <taxon>Ploettnerulaceae</taxon>
        <taxon>Cadophora</taxon>
    </lineage>
</organism>
<dbReference type="EMBL" id="JAFJYH010000125">
    <property type="protein sequence ID" value="KAG4418555.1"/>
    <property type="molecule type" value="Genomic_DNA"/>
</dbReference>